<evidence type="ECO:0000313" key="2">
    <source>
        <dbReference type="Proteomes" id="UP000053989"/>
    </source>
</evidence>
<dbReference type="HOGENOM" id="CLU_2623415_0_0_1"/>
<dbReference type="AlphaFoldDB" id="A0A0C3D088"/>
<gene>
    <name evidence="1" type="ORF">SCLCIDRAFT_1222184</name>
</gene>
<evidence type="ECO:0000313" key="1">
    <source>
        <dbReference type="EMBL" id="KIM54220.1"/>
    </source>
</evidence>
<reference evidence="1 2" key="1">
    <citation type="submission" date="2014-04" db="EMBL/GenBank/DDBJ databases">
        <authorList>
            <consortium name="DOE Joint Genome Institute"/>
            <person name="Kuo A."/>
            <person name="Kohler A."/>
            <person name="Nagy L.G."/>
            <person name="Floudas D."/>
            <person name="Copeland A."/>
            <person name="Barry K.W."/>
            <person name="Cichocki N."/>
            <person name="Veneault-Fourrey C."/>
            <person name="LaButti K."/>
            <person name="Lindquist E.A."/>
            <person name="Lipzen A."/>
            <person name="Lundell T."/>
            <person name="Morin E."/>
            <person name="Murat C."/>
            <person name="Sun H."/>
            <person name="Tunlid A."/>
            <person name="Henrissat B."/>
            <person name="Grigoriev I.V."/>
            <person name="Hibbett D.S."/>
            <person name="Martin F."/>
            <person name="Nordberg H.P."/>
            <person name="Cantor M.N."/>
            <person name="Hua S.X."/>
        </authorList>
    </citation>
    <scope>NUCLEOTIDE SEQUENCE [LARGE SCALE GENOMIC DNA]</scope>
    <source>
        <strain evidence="1 2">Foug A</strain>
    </source>
</reference>
<reference evidence="2" key="2">
    <citation type="submission" date="2015-01" db="EMBL/GenBank/DDBJ databases">
        <title>Evolutionary Origins and Diversification of the Mycorrhizal Mutualists.</title>
        <authorList>
            <consortium name="DOE Joint Genome Institute"/>
            <consortium name="Mycorrhizal Genomics Consortium"/>
            <person name="Kohler A."/>
            <person name="Kuo A."/>
            <person name="Nagy L.G."/>
            <person name="Floudas D."/>
            <person name="Copeland A."/>
            <person name="Barry K.W."/>
            <person name="Cichocki N."/>
            <person name="Veneault-Fourrey C."/>
            <person name="LaButti K."/>
            <person name="Lindquist E.A."/>
            <person name="Lipzen A."/>
            <person name="Lundell T."/>
            <person name="Morin E."/>
            <person name="Murat C."/>
            <person name="Riley R."/>
            <person name="Ohm R."/>
            <person name="Sun H."/>
            <person name="Tunlid A."/>
            <person name="Henrissat B."/>
            <person name="Grigoriev I.V."/>
            <person name="Hibbett D.S."/>
            <person name="Martin F."/>
        </authorList>
    </citation>
    <scope>NUCLEOTIDE SEQUENCE [LARGE SCALE GENOMIC DNA]</scope>
    <source>
        <strain evidence="2">Foug A</strain>
    </source>
</reference>
<keyword evidence="2" id="KW-1185">Reference proteome</keyword>
<dbReference type="EMBL" id="KN822159">
    <property type="protein sequence ID" value="KIM54220.1"/>
    <property type="molecule type" value="Genomic_DNA"/>
</dbReference>
<organism evidence="1 2">
    <name type="scientific">Scleroderma citrinum Foug A</name>
    <dbReference type="NCBI Taxonomy" id="1036808"/>
    <lineage>
        <taxon>Eukaryota</taxon>
        <taxon>Fungi</taxon>
        <taxon>Dikarya</taxon>
        <taxon>Basidiomycota</taxon>
        <taxon>Agaricomycotina</taxon>
        <taxon>Agaricomycetes</taxon>
        <taxon>Agaricomycetidae</taxon>
        <taxon>Boletales</taxon>
        <taxon>Sclerodermatineae</taxon>
        <taxon>Sclerodermataceae</taxon>
        <taxon>Scleroderma</taxon>
    </lineage>
</organism>
<protein>
    <submittedName>
        <fullName evidence="1">Uncharacterized protein</fullName>
    </submittedName>
</protein>
<dbReference type="Proteomes" id="UP000053989">
    <property type="component" value="Unassembled WGS sequence"/>
</dbReference>
<accession>A0A0C3D088</accession>
<sequence length="78" mass="8578">MGNQADERRNKGCLLSLGGVSSSTLLLPSSLSSGAADTSCDHIVWYHTTVTAICSSLDNLKVDTRIVLFYLLWNDWRC</sequence>
<dbReference type="InParanoid" id="A0A0C3D088"/>
<proteinExistence type="predicted"/>
<name>A0A0C3D088_9AGAM</name>